<feature type="transmembrane region" description="Helical" evidence="1">
    <location>
        <begin position="137"/>
        <end position="156"/>
    </location>
</feature>
<comment type="caution">
    <text evidence="2">The sequence shown here is derived from an EMBL/GenBank/DDBJ whole genome shotgun (WGS) entry which is preliminary data.</text>
</comment>
<feature type="transmembrane region" description="Helical" evidence="1">
    <location>
        <begin position="27"/>
        <end position="45"/>
    </location>
</feature>
<organism evidence="2 3">
    <name type="scientific">Cladonia borealis</name>
    <dbReference type="NCBI Taxonomy" id="184061"/>
    <lineage>
        <taxon>Eukaryota</taxon>
        <taxon>Fungi</taxon>
        <taxon>Dikarya</taxon>
        <taxon>Ascomycota</taxon>
        <taxon>Pezizomycotina</taxon>
        <taxon>Lecanoromycetes</taxon>
        <taxon>OSLEUM clade</taxon>
        <taxon>Lecanoromycetidae</taxon>
        <taxon>Lecanorales</taxon>
        <taxon>Lecanorineae</taxon>
        <taxon>Cladoniaceae</taxon>
        <taxon>Cladonia</taxon>
    </lineage>
</organism>
<feature type="transmembrane region" description="Helical" evidence="1">
    <location>
        <begin position="223"/>
        <end position="247"/>
    </location>
</feature>
<feature type="transmembrane region" description="Helical" evidence="1">
    <location>
        <begin position="95"/>
        <end position="117"/>
    </location>
</feature>
<gene>
    <name evidence="2" type="ORF">JMJ35_008024</name>
</gene>
<dbReference type="AlphaFoldDB" id="A0AA39QWZ9"/>
<evidence type="ECO:0000256" key="1">
    <source>
        <dbReference type="SAM" id="Phobius"/>
    </source>
</evidence>
<name>A0AA39QWZ9_9LECA</name>
<evidence type="ECO:0000313" key="3">
    <source>
        <dbReference type="Proteomes" id="UP001166286"/>
    </source>
</evidence>
<reference evidence="2" key="1">
    <citation type="submission" date="2023-03" db="EMBL/GenBank/DDBJ databases">
        <title>Complete genome of Cladonia borealis.</title>
        <authorList>
            <person name="Park H."/>
        </authorList>
    </citation>
    <scope>NUCLEOTIDE SEQUENCE</scope>
    <source>
        <strain evidence="2">ANT050790</strain>
    </source>
</reference>
<accession>A0AA39QWZ9</accession>
<proteinExistence type="predicted"/>
<keyword evidence="3" id="KW-1185">Reference proteome</keyword>
<dbReference type="EMBL" id="JAFEKC020000018">
    <property type="protein sequence ID" value="KAK0509630.1"/>
    <property type="molecule type" value="Genomic_DNA"/>
</dbReference>
<protein>
    <submittedName>
        <fullName evidence="2">Uncharacterized protein</fullName>
    </submittedName>
</protein>
<keyword evidence="1" id="KW-0472">Membrane</keyword>
<keyword evidence="1" id="KW-0812">Transmembrane</keyword>
<feature type="transmembrane region" description="Helical" evidence="1">
    <location>
        <begin position="176"/>
        <end position="202"/>
    </location>
</feature>
<keyword evidence="1" id="KW-1133">Transmembrane helix</keyword>
<sequence>MSSAIDCMPQGLIYDAGLTDCATSFRLLLSLGIFNAWNAFLSIFFSHDYIRKKIPSCSCSKQWGPWSSILMAMVHPFAMLLATLSIRANGFYPDIILVFAIWTMRPRMVATPIWYLFANCCSSKHTNPYLWTFKDNVVEETLLNIFALPFAIWFIIGRQYVTPGECASVMDYQLFWNAFYVIAGAGVISLLLLIYMLLHWCFNAARHYTRVNNGKGGGERLSCFWKWTLTIAGLNMFVAFTGQWLLWSAFISNAGTDFCPGSVVGESVTWAVTLFAIAISRPFMGGPSN</sequence>
<evidence type="ECO:0000313" key="2">
    <source>
        <dbReference type="EMBL" id="KAK0509630.1"/>
    </source>
</evidence>
<feature type="transmembrane region" description="Helical" evidence="1">
    <location>
        <begin position="267"/>
        <end position="284"/>
    </location>
</feature>
<feature type="transmembrane region" description="Helical" evidence="1">
    <location>
        <begin position="66"/>
        <end position="89"/>
    </location>
</feature>
<dbReference type="Proteomes" id="UP001166286">
    <property type="component" value="Unassembled WGS sequence"/>
</dbReference>